<evidence type="ECO:0000313" key="3">
    <source>
        <dbReference type="Proteomes" id="UP000585363"/>
    </source>
</evidence>
<dbReference type="EMBL" id="JAADJU010000002">
    <property type="protein sequence ID" value="NMP26330.1"/>
    <property type="molecule type" value="Genomic_DNA"/>
</dbReference>
<accession>A0A848MGU6</accession>
<feature type="transmembrane region" description="Helical" evidence="1">
    <location>
        <begin position="78"/>
        <end position="96"/>
    </location>
</feature>
<gene>
    <name evidence="2" type="primary">ybgE</name>
    <name evidence="2" type="ORF">GW590_05545</name>
</gene>
<organism evidence="2 3">
    <name type="scientific">Rouxiella aceris</name>
    <dbReference type="NCBI Taxonomy" id="2703884"/>
    <lineage>
        <taxon>Bacteria</taxon>
        <taxon>Pseudomonadati</taxon>
        <taxon>Pseudomonadota</taxon>
        <taxon>Gammaproteobacteria</taxon>
        <taxon>Enterobacterales</taxon>
        <taxon>Yersiniaceae</taxon>
        <taxon>Rouxiella</taxon>
    </lineage>
</organism>
<evidence type="ECO:0000256" key="1">
    <source>
        <dbReference type="SAM" id="Phobius"/>
    </source>
</evidence>
<dbReference type="PROSITE" id="PS51257">
    <property type="entry name" value="PROKAR_LIPOPROTEIN"/>
    <property type="match status" value="1"/>
</dbReference>
<dbReference type="RefSeq" id="WP_169402010.1">
    <property type="nucleotide sequence ID" value="NZ_JAADJU010000002.1"/>
</dbReference>
<dbReference type="Pfam" id="PF09600">
    <property type="entry name" value="Cyd_oper_YbgE"/>
    <property type="match status" value="1"/>
</dbReference>
<dbReference type="InterPro" id="IPR011846">
    <property type="entry name" value="Cyd_oper_YbgE"/>
</dbReference>
<reference evidence="2 3" key="1">
    <citation type="submission" date="2020-01" db="EMBL/GenBank/DDBJ databases">
        <authorList>
            <person name="Lee S.D."/>
        </authorList>
    </citation>
    <scope>NUCLEOTIDE SEQUENCE [LARGE SCALE GENOMIC DNA]</scope>
    <source>
        <strain evidence="2 3">SAP-1</strain>
    </source>
</reference>
<reference evidence="2 3" key="2">
    <citation type="submission" date="2020-06" db="EMBL/GenBank/DDBJ databases">
        <title>Polyphasic characterization of a Rahnella strain isolated from tree sap.</title>
        <authorList>
            <person name="Kim I.S."/>
        </authorList>
    </citation>
    <scope>NUCLEOTIDE SEQUENCE [LARGE SCALE GENOMIC DNA]</scope>
    <source>
        <strain evidence="2 3">SAP-1</strain>
    </source>
</reference>
<keyword evidence="1" id="KW-1133">Transmembrane helix</keyword>
<keyword evidence="1" id="KW-0472">Membrane</keyword>
<feature type="transmembrane region" description="Helical" evidence="1">
    <location>
        <begin position="47"/>
        <end position="66"/>
    </location>
</feature>
<feature type="transmembrane region" description="Helical" evidence="1">
    <location>
        <begin position="17"/>
        <end position="35"/>
    </location>
</feature>
<keyword evidence="3" id="KW-1185">Reference proteome</keyword>
<dbReference type="NCBIfam" id="TIGR02112">
    <property type="entry name" value="cyd_oper_ybgE"/>
    <property type="match status" value="1"/>
</dbReference>
<proteinExistence type="predicted"/>
<dbReference type="Proteomes" id="UP000585363">
    <property type="component" value="Unassembled WGS sequence"/>
</dbReference>
<protein>
    <submittedName>
        <fullName evidence="2">Cyd operon protein YbgE</fullName>
    </submittedName>
</protein>
<comment type="caution">
    <text evidence="2">The sequence shown here is derived from an EMBL/GenBank/DDBJ whole genome shotgun (WGS) entry which is preliminary data.</text>
</comment>
<dbReference type="AlphaFoldDB" id="A0A848MGU6"/>
<dbReference type="NCBIfam" id="NF007881">
    <property type="entry name" value="PRK10588.1"/>
    <property type="match status" value="1"/>
</dbReference>
<keyword evidence="1" id="KW-0812">Transmembrane</keyword>
<evidence type="ECO:0000313" key="2">
    <source>
        <dbReference type="EMBL" id="NMP26330.1"/>
    </source>
</evidence>
<name>A0A848MGU6_9GAMM</name>
<sequence>MSVIADKFYAITDKGPLRALSLVLALVMAGCVFWHPAKFASQTSNLAVWQGIVLIWAVCSGIVHGLGFRPASSLWKTLFSPLLAAVILLVGLVYFFT</sequence>